<dbReference type="InterPro" id="IPR000847">
    <property type="entry name" value="LysR_HTH_N"/>
</dbReference>
<dbReference type="Pfam" id="PF00126">
    <property type="entry name" value="HTH_1"/>
    <property type="match status" value="1"/>
</dbReference>
<gene>
    <name evidence="6" type="ORF">FOF46_12030</name>
</gene>
<dbReference type="OrthoDB" id="9803735at2"/>
<dbReference type="PANTHER" id="PTHR30419">
    <property type="entry name" value="HTH-TYPE TRANSCRIPTIONAL REGULATOR YBHD"/>
    <property type="match status" value="1"/>
</dbReference>
<dbReference type="PRINTS" id="PR00039">
    <property type="entry name" value="HTHLYSR"/>
</dbReference>
<dbReference type="Gene3D" id="1.10.10.10">
    <property type="entry name" value="Winged helix-like DNA-binding domain superfamily/Winged helix DNA-binding domain"/>
    <property type="match status" value="1"/>
</dbReference>
<organism evidence="6 7">
    <name type="scientific">Aquimarina algiphila</name>
    <dbReference type="NCBI Taxonomy" id="2047982"/>
    <lineage>
        <taxon>Bacteria</taxon>
        <taxon>Pseudomonadati</taxon>
        <taxon>Bacteroidota</taxon>
        <taxon>Flavobacteriia</taxon>
        <taxon>Flavobacteriales</taxon>
        <taxon>Flavobacteriaceae</taxon>
        <taxon>Aquimarina</taxon>
    </lineage>
</organism>
<dbReference type="SUPFAM" id="SSF46785">
    <property type="entry name" value="Winged helix' DNA-binding domain"/>
    <property type="match status" value="1"/>
</dbReference>
<dbReference type="InterPro" id="IPR005119">
    <property type="entry name" value="LysR_subst-bd"/>
</dbReference>
<evidence type="ECO:0000256" key="4">
    <source>
        <dbReference type="ARBA" id="ARBA00023163"/>
    </source>
</evidence>
<dbReference type="InterPro" id="IPR036390">
    <property type="entry name" value="WH_DNA-bd_sf"/>
</dbReference>
<dbReference type="PANTHER" id="PTHR30419:SF8">
    <property type="entry name" value="NITROGEN ASSIMILATION TRANSCRIPTIONAL ACTIVATOR-RELATED"/>
    <property type="match status" value="1"/>
</dbReference>
<dbReference type="EMBL" id="VLNR01000022">
    <property type="protein sequence ID" value="TSE08494.1"/>
    <property type="molecule type" value="Genomic_DNA"/>
</dbReference>
<dbReference type="Pfam" id="PF03466">
    <property type="entry name" value="LysR_substrate"/>
    <property type="match status" value="1"/>
</dbReference>
<dbReference type="PROSITE" id="PS50931">
    <property type="entry name" value="HTH_LYSR"/>
    <property type="match status" value="1"/>
</dbReference>
<protein>
    <submittedName>
        <fullName evidence="6">LysR family transcriptional regulator</fullName>
    </submittedName>
</protein>
<dbReference type="Proteomes" id="UP000318833">
    <property type="component" value="Unassembled WGS sequence"/>
</dbReference>
<comment type="similarity">
    <text evidence="1">Belongs to the LysR transcriptional regulatory family.</text>
</comment>
<accession>A0A554VKD9</accession>
<evidence type="ECO:0000313" key="6">
    <source>
        <dbReference type="EMBL" id="TSE08494.1"/>
    </source>
</evidence>
<dbReference type="GO" id="GO:0003677">
    <property type="term" value="F:DNA binding"/>
    <property type="evidence" value="ECO:0007669"/>
    <property type="project" value="UniProtKB-KW"/>
</dbReference>
<keyword evidence="3" id="KW-0238">DNA-binding</keyword>
<evidence type="ECO:0000313" key="7">
    <source>
        <dbReference type="Proteomes" id="UP000318833"/>
    </source>
</evidence>
<dbReference type="AlphaFoldDB" id="A0A554VKD9"/>
<sequence length="310" mass="35580">MGISLRNLKLVNVIVKEGSVTKASEKLFLSQPALSHQLKKLEEEIGLKVFNRLNKKLILTETGQVIFKTSEKLLASIDLLNSELDEIKKGKKKKIRLTTECYTCYHWLPKVVQEFRKDNPEINVQINIEATKEPLQYLIKGKIDMAIVSNTANNPSIHFEPLITDEMVVILSKENDLGDSKHLELSDLKNQNLILYDIPEEKNYVLTNILQNNISLVNSIQKVQLTEAIIELVSANLGISVMAKWAVTPFLQNKQLKIIPFEANQGQRDWFIASLNKISETESLFIEQIKRDFKQLKNIKHGNDWKYRKS</sequence>
<dbReference type="SUPFAM" id="SSF53850">
    <property type="entry name" value="Periplasmic binding protein-like II"/>
    <property type="match status" value="1"/>
</dbReference>
<evidence type="ECO:0000256" key="1">
    <source>
        <dbReference type="ARBA" id="ARBA00009437"/>
    </source>
</evidence>
<dbReference type="GO" id="GO:0005829">
    <property type="term" value="C:cytosol"/>
    <property type="evidence" value="ECO:0007669"/>
    <property type="project" value="TreeGrafter"/>
</dbReference>
<dbReference type="FunFam" id="1.10.10.10:FF:000001">
    <property type="entry name" value="LysR family transcriptional regulator"/>
    <property type="match status" value="1"/>
</dbReference>
<dbReference type="CDD" id="cd05466">
    <property type="entry name" value="PBP2_LTTR_substrate"/>
    <property type="match status" value="1"/>
</dbReference>
<dbReference type="RefSeq" id="WP_143916616.1">
    <property type="nucleotide sequence ID" value="NZ_CANMIK010000024.1"/>
</dbReference>
<keyword evidence="7" id="KW-1185">Reference proteome</keyword>
<reference evidence="6 7" key="1">
    <citation type="submission" date="2019-07" db="EMBL/GenBank/DDBJ databases">
        <title>The draft genome sequence of Aquimarina algiphila M91.</title>
        <authorList>
            <person name="Meng X."/>
        </authorList>
    </citation>
    <scope>NUCLEOTIDE SEQUENCE [LARGE SCALE GENOMIC DNA]</scope>
    <source>
        <strain evidence="6 7">M91</strain>
    </source>
</reference>
<evidence type="ECO:0000256" key="2">
    <source>
        <dbReference type="ARBA" id="ARBA00023015"/>
    </source>
</evidence>
<keyword evidence="2" id="KW-0805">Transcription regulation</keyword>
<comment type="caution">
    <text evidence="6">The sequence shown here is derived from an EMBL/GenBank/DDBJ whole genome shotgun (WGS) entry which is preliminary data.</text>
</comment>
<keyword evidence="4" id="KW-0804">Transcription</keyword>
<evidence type="ECO:0000259" key="5">
    <source>
        <dbReference type="PROSITE" id="PS50931"/>
    </source>
</evidence>
<evidence type="ECO:0000256" key="3">
    <source>
        <dbReference type="ARBA" id="ARBA00023125"/>
    </source>
</evidence>
<dbReference type="InterPro" id="IPR050950">
    <property type="entry name" value="HTH-type_LysR_regulators"/>
</dbReference>
<dbReference type="InterPro" id="IPR036388">
    <property type="entry name" value="WH-like_DNA-bd_sf"/>
</dbReference>
<feature type="domain" description="HTH lysR-type" evidence="5">
    <location>
        <begin position="3"/>
        <end position="60"/>
    </location>
</feature>
<name>A0A554VKD9_9FLAO</name>
<dbReference type="Gene3D" id="3.40.190.290">
    <property type="match status" value="1"/>
</dbReference>
<proteinExistence type="inferred from homology"/>
<dbReference type="GO" id="GO:0003700">
    <property type="term" value="F:DNA-binding transcription factor activity"/>
    <property type="evidence" value="ECO:0007669"/>
    <property type="project" value="InterPro"/>
</dbReference>